<keyword evidence="4" id="KW-1185">Reference proteome</keyword>
<dbReference type="GO" id="GO:0005730">
    <property type="term" value="C:nucleolus"/>
    <property type="evidence" value="ECO:0007669"/>
    <property type="project" value="TreeGrafter"/>
</dbReference>
<dbReference type="InterPro" id="IPR038085">
    <property type="entry name" value="Rnp2-like_sf"/>
</dbReference>
<comment type="similarity">
    <text evidence="1">Belongs to the eukaryotic/archaeal RNase P protein component 2 family.</text>
</comment>
<name>A0A1J8PRF4_9AGAM</name>
<proteinExistence type="inferred from homology"/>
<dbReference type="AlphaFoldDB" id="A0A1J8PRF4"/>
<evidence type="ECO:0000313" key="4">
    <source>
        <dbReference type="Proteomes" id="UP000183567"/>
    </source>
</evidence>
<dbReference type="GO" id="GO:0033204">
    <property type="term" value="F:ribonuclease P RNA binding"/>
    <property type="evidence" value="ECO:0007669"/>
    <property type="project" value="TreeGrafter"/>
</dbReference>
<comment type="caution">
    <text evidence="3">The sequence shown here is derived from an EMBL/GenBank/DDBJ whole genome shotgun (WGS) entry which is preliminary data.</text>
</comment>
<evidence type="ECO:0000256" key="1">
    <source>
        <dbReference type="ARBA" id="ARBA00010800"/>
    </source>
</evidence>
<evidence type="ECO:0000256" key="2">
    <source>
        <dbReference type="ARBA" id="ARBA00022694"/>
    </source>
</evidence>
<sequence>MRSTTGSCYLQNTIQLLGFTLIDIAEFNVPIDCEVPVLQREIWFASRIAGFLSNSLTYLRWMGLVRQGHSICDLWIENYNALRDSVMTKSGDAGWGAVGMSLILKYFSPTTNLCIIRVARDHHRIAWGAVTFLSDINNIRVIPHVVHASGMDFGWASKVVL</sequence>
<reference evidence="3 4" key="1">
    <citation type="submission" date="2016-03" db="EMBL/GenBank/DDBJ databases">
        <title>Comparative genomics of the ectomycorrhizal sister species Rhizopogon vinicolor and Rhizopogon vesiculosus (Basidiomycota: Boletales) reveals a divergence of the mating type B locus.</title>
        <authorList>
            <person name="Mujic A.B."/>
            <person name="Kuo A."/>
            <person name="Tritt A."/>
            <person name="Lipzen A."/>
            <person name="Chen C."/>
            <person name="Johnson J."/>
            <person name="Sharma A."/>
            <person name="Barry K."/>
            <person name="Grigoriev I.V."/>
            <person name="Spatafora J.W."/>
        </authorList>
    </citation>
    <scope>NUCLEOTIDE SEQUENCE [LARGE SCALE GENOMIC DNA]</scope>
    <source>
        <strain evidence="3 4">AM-OR11-056</strain>
    </source>
</reference>
<dbReference type="PANTHER" id="PTHR15441">
    <property type="entry name" value="RIBONUCLEASE P PROTEIN SUBUNIT P14"/>
    <property type="match status" value="1"/>
</dbReference>
<dbReference type="InterPro" id="IPR002759">
    <property type="entry name" value="Pop5/Rpp14/Rnp2-like"/>
</dbReference>
<accession>A0A1J8PRF4</accession>
<gene>
    <name evidence="3" type="ORF">AZE42_08764</name>
</gene>
<organism evidence="3 4">
    <name type="scientific">Rhizopogon vesiculosus</name>
    <dbReference type="NCBI Taxonomy" id="180088"/>
    <lineage>
        <taxon>Eukaryota</taxon>
        <taxon>Fungi</taxon>
        <taxon>Dikarya</taxon>
        <taxon>Basidiomycota</taxon>
        <taxon>Agaricomycotina</taxon>
        <taxon>Agaricomycetes</taxon>
        <taxon>Agaricomycetidae</taxon>
        <taxon>Boletales</taxon>
        <taxon>Suillineae</taxon>
        <taxon>Rhizopogonaceae</taxon>
        <taxon>Rhizopogon</taxon>
    </lineage>
</organism>
<dbReference type="EMBL" id="LVVM01005234">
    <property type="protein sequence ID" value="OJA11095.1"/>
    <property type="molecule type" value="Genomic_DNA"/>
</dbReference>
<dbReference type="Pfam" id="PF01900">
    <property type="entry name" value="RNase_P_Rpp14"/>
    <property type="match status" value="1"/>
</dbReference>
<dbReference type="Gene3D" id="3.30.70.3250">
    <property type="entry name" value="Ribonuclease P, Pop5 subunit"/>
    <property type="match status" value="1"/>
</dbReference>
<keyword evidence="2" id="KW-0819">tRNA processing</keyword>
<dbReference type="SUPFAM" id="SSF160350">
    <property type="entry name" value="Rnp2-like"/>
    <property type="match status" value="1"/>
</dbReference>
<evidence type="ECO:0000313" key="3">
    <source>
        <dbReference type="EMBL" id="OJA11095.1"/>
    </source>
</evidence>
<dbReference type="OrthoDB" id="24745at2759"/>
<dbReference type="GO" id="GO:0000172">
    <property type="term" value="C:ribonuclease MRP complex"/>
    <property type="evidence" value="ECO:0007669"/>
    <property type="project" value="TreeGrafter"/>
</dbReference>
<dbReference type="Proteomes" id="UP000183567">
    <property type="component" value="Unassembled WGS sequence"/>
</dbReference>
<dbReference type="PANTHER" id="PTHR15441:SF2">
    <property type="entry name" value="RIBONUCLEASE P_MRP PROTEIN SUBUNIT POP5"/>
    <property type="match status" value="1"/>
</dbReference>
<protein>
    <submittedName>
        <fullName evidence="3">Uncharacterized protein</fullName>
    </submittedName>
</protein>
<dbReference type="STRING" id="180088.A0A1J8PRF4"/>
<dbReference type="GO" id="GO:0030681">
    <property type="term" value="C:multimeric ribonuclease P complex"/>
    <property type="evidence" value="ECO:0007669"/>
    <property type="project" value="TreeGrafter"/>
</dbReference>
<dbReference type="GO" id="GO:0001682">
    <property type="term" value="P:tRNA 5'-leader removal"/>
    <property type="evidence" value="ECO:0007669"/>
    <property type="project" value="InterPro"/>
</dbReference>